<dbReference type="InterPro" id="IPR036866">
    <property type="entry name" value="RibonucZ/Hydroxyglut_hydro"/>
</dbReference>
<dbReference type="AlphaFoldDB" id="A0A8H4VMX5"/>
<reference evidence="2 3" key="1">
    <citation type="submission" date="2019-12" db="EMBL/GenBank/DDBJ databases">
        <authorList>
            <person name="Floudas D."/>
            <person name="Bentzer J."/>
            <person name="Ahren D."/>
            <person name="Johansson T."/>
            <person name="Persson P."/>
            <person name="Tunlid A."/>
        </authorList>
    </citation>
    <scope>NUCLEOTIDE SEQUENCE [LARGE SCALE GENOMIC DNA]</scope>
    <source>
        <strain evidence="2 3">CBS 102.39</strain>
    </source>
</reference>
<keyword evidence="3" id="KW-1185">Reference proteome</keyword>
<dbReference type="PANTHER" id="PTHR42951:SF4">
    <property type="entry name" value="ACYL-COENZYME A THIOESTERASE MBLAC2"/>
    <property type="match status" value="1"/>
</dbReference>
<evidence type="ECO:0000313" key="2">
    <source>
        <dbReference type="EMBL" id="KAF4613724.1"/>
    </source>
</evidence>
<dbReference type="InterPro" id="IPR001279">
    <property type="entry name" value="Metallo-B-lactamas"/>
</dbReference>
<evidence type="ECO:0000259" key="1">
    <source>
        <dbReference type="SMART" id="SM00849"/>
    </source>
</evidence>
<dbReference type="Proteomes" id="UP000521872">
    <property type="component" value="Unassembled WGS sequence"/>
</dbReference>
<sequence length="321" mass="35931">MYHQPPRAAFRASRLTPTTFLIKEYDDVYSEHPHIYVKVDTQANTILIIDTGCGGKSNDQTIEVKSLRRFIETVAVDDNNGLPLNKGANMKYIIALTHCHYDHILAVEDFKDSIVLASGHSPSFLDKNVMPEHSLCKNLGINTPIFASTLVPHLYDIVSSHGGNHRLGVTILHTPGHTPDEIALYDEADMMLYVGDTIYEWEPTIFPKEGSIVTWFSSMDFLIAFVKGKNEERKLSTQAKGSATQVLVNSGHQTALQPAVELLLAAKDYMQEVLDGKRSVTDRRWNRGEETVSYGKTGDRFSLRCPARLIREAREGQKITA</sequence>
<organism evidence="2 3">
    <name type="scientific">Agrocybe pediades</name>
    <dbReference type="NCBI Taxonomy" id="84607"/>
    <lineage>
        <taxon>Eukaryota</taxon>
        <taxon>Fungi</taxon>
        <taxon>Dikarya</taxon>
        <taxon>Basidiomycota</taxon>
        <taxon>Agaricomycotina</taxon>
        <taxon>Agaricomycetes</taxon>
        <taxon>Agaricomycetidae</taxon>
        <taxon>Agaricales</taxon>
        <taxon>Agaricineae</taxon>
        <taxon>Strophariaceae</taxon>
        <taxon>Agrocybe</taxon>
    </lineage>
</organism>
<dbReference type="EMBL" id="JAACJL010000045">
    <property type="protein sequence ID" value="KAF4613724.1"/>
    <property type="molecule type" value="Genomic_DNA"/>
</dbReference>
<dbReference type="CDD" id="cd06262">
    <property type="entry name" value="metallo-hydrolase-like_MBL-fold"/>
    <property type="match status" value="1"/>
</dbReference>
<accession>A0A8H4VMX5</accession>
<feature type="domain" description="Metallo-beta-lactamase" evidence="1">
    <location>
        <begin position="32"/>
        <end position="229"/>
    </location>
</feature>
<proteinExistence type="predicted"/>
<comment type="caution">
    <text evidence="2">The sequence shown here is derived from an EMBL/GenBank/DDBJ whole genome shotgun (WGS) entry which is preliminary data.</text>
</comment>
<name>A0A8H4VMX5_9AGAR</name>
<dbReference type="Pfam" id="PF00753">
    <property type="entry name" value="Lactamase_B"/>
    <property type="match status" value="1"/>
</dbReference>
<gene>
    <name evidence="2" type="ORF">D9613_007758</name>
</gene>
<dbReference type="Gene3D" id="3.60.15.10">
    <property type="entry name" value="Ribonuclease Z/Hydroxyacylglutathione hydrolase-like"/>
    <property type="match status" value="1"/>
</dbReference>
<protein>
    <recommendedName>
        <fullName evidence="1">Metallo-beta-lactamase domain-containing protein</fullName>
    </recommendedName>
</protein>
<dbReference type="InterPro" id="IPR050855">
    <property type="entry name" value="NDM-1-like"/>
</dbReference>
<evidence type="ECO:0000313" key="3">
    <source>
        <dbReference type="Proteomes" id="UP000521872"/>
    </source>
</evidence>
<dbReference type="SUPFAM" id="SSF56281">
    <property type="entry name" value="Metallo-hydrolase/oxidoreductase"/>
    <property type="match status" value="1"/>
</dbReference>
<dbReference type="PANTHER" id="PTHR42951">
    <property type="entry name" value="METALLO-BETA-LACTAMASE DOMAIN-CONTAINING"/>
    <property type="match status" value="1"/>
</dbReference>
<dbReference type="SMART" id="SM00849">
    <property type="entry name" value="Lactamase_B"/>
    <property type="match status" value="1"/>
</dbReference>